<dbReference type="GO" id="GO:0005085">
    <property type="term" value="F:guanyl-nucleotide exchange factor activity"/>
    <property type="evidence" value="ECO:0007669"/>
    <property type="project" value="InterPro"/>
</dbReference>
<evidence type="ECO:0000259" key="8">
    <source>
        <dbReference type="PROSITE" id="PS51650"/>
    </source>
</evidence>
<accession>A0A8C4Q7C8</accession>
<dbReference type="InterPro" id="IPR027007">
    <property type="entry name" value="C2_DOCK-type_domain"/>
</dbReference>
<dbReference type="FunFam" id="2.60.40.150:FF:000045">
    <property type="entry name" value="Dedicator of cytokinesis protein 4"/>
    <property type="match status" value="1"/>
</dbReference>
<dbReference type="Gene3D" id="2.60.40.150">
    <property type="entry name" value="C2 domain"/>
    <property type="match status" value="1"/>
</dbReference>
<dbReference type="GO" id="GO:0005737">
    <property type="term" value="C:cytoplasm"/>
    <property type="evidence" value="ECO:0007669"/>
    <property type="project" value="UniProtKB-SubCell"/>
</dbReference>
<protein>
    <submittedName>
        <fullName evidence="10">Dedicator of cytokinesis 3</fullName>
    </submittedName>
</protein>
<keyword evidence="3" id="KW-0963">Cytoplasm</keyword>
<keyword evidence="11" id="KW-1185">Reference proteome</keyword>
<dbReference type="Pfam" id="PF20422">
    <property type="entry name" value="DHR-2_Lobe_B"/>
    <property type="match status" value="1"/>
</dbReference>
<dbReference type="Gene3D" id="1.20.1270.350">
    <property type="entry name" value="Dedicator of cytokinesis N-terminal subdomain"/>
    <property type="match status" value="1"/>
</dbReference>
<dbReference type="OMA" id="XQYETVV"/>
<evidence type="ECO:0000313" key="10">
    <source>
        <dbReference type="Ensembl" id="ENSEBUP00000010857.1"/>
    </source>
</evidence>
<feature type="domain" description="SH3" evidence="7">
    <location>
        <begin position="6"/>
        <end position="67"/>
    </location>
</feature>
<dbReference type="InterPro" id="IPR042455">
    <property type="entry name" value="DOCK_N_sub1"/>
</dbReference>
<dbReference type="InterPro" id="IPR032376">
    <property type="entry name" value="DOCK_N"/>
</dbReference>
<dbReference type="Ensembl" id="ENSEBUT00000011412.1">
    <property type="protein sequence ID" value="ENSEBUP00000010857.1"/>
    <property type="gene ID" value="ENSEBUG00000006972.1"/>
</dbReference>
<dbReference type="Pfam" id="PF14429">
    <property type="entry name" value="DOCK-C2"/>
    <property type="match status" value="1"/>
</dbReference>
<dbReference type="PROSITE" id="PS51650">
    <property type="entry name" value="C2_DOCK"/>
    <property type="match status" value="1"/>
</dbReference>
<dbReference type="PROSITE" id="PS51651">
    <property type="entry name" value="DOCKER"/>
    <property type="match status" value="1"/>
</dbReference>
<keyword evidence="4" id="KW-0597">Phosphoprotein</keyword>
<comment type="similarity">
    <text evidence="6">Belongs to the DOCK family.</text>
</comment>
<evidence type="ECO:0000256" key="4">
    <source>
        <dbReference type="ARBA" id="ARBA00022553"/>
    </source>
</evidence>
<dbReference type="InterPro" id="IPR046770">
    <property type="entry name" value="DOCKER_Lobe_B"/>
</dbReference>
<sequence>MWTPTDQEKFGVAICSFHATVPFALYLEIGDNVQILERSAGWYRGFRIGHAYAKGIFPVNYIHIKKALVNNRGISETVTPIDDPMAVEITTTLKEWGALWKELFVNQRLDLFLKLRHAMVELLDLRRQLMAQHPSQEQVLEIKRLAAMRLNWGNQQLGLDLVPRKDYDMVDPEMISVAELYRLMDGRVEAEPQPQPPMPYHINMSLKSFGYNIFGEEVELSFFLYDIKEGKPISEHFLLRLNKQGLPKNRERLEKQSALFTDLSYKDLRRDLYIIIHVIRYGRMLPNDSRKPSTTSASSAYRRPYGCAVLGIREWIQSHVDSPDEREFVLKVYTCNHENEWHQIQDHIIRKSSNKYNAAASHYGVILSLQLLHGEMEHVQQDPLLQTRALVIVRKLGLSDVIMPEKKIVGCDIRNDLYVILEKGEFERGGKSVPKNIEVTMYVLSPEGEVLKDYITLGSGESNLHEYHSYVMYHSNNPRWGELIKLTIPIDKFRNSHLRFEFRHCSTKEKGDKKLFGFSFTPLMREDGKTLSDDIHELCVYKCEDPACLTGVPSYLDLPSSRNGTLSPAISCSPASSVFTRNSKESLWISVLLCSTKLTQNEDLLALLKWKSHSETIQDVLGKLRQVKGEEIVKFLQDILDALFAILDDNTEKYGPLVFQSLVFVINLLRATKFLHFKPVIDTYINKHFAGALAYRELMRCLKWYLECAADGVVHGNILEVLQAFEYLVKFIIQSRCLYCRATGGFDEEGFLIDIRELFGSIKLIILQEQRDRDTMVELLAALPAVLEELLQMFAPHDVASLAQGVLEGLKEVLQSGNAVGRAFLQCACSLVEGPLFSNTDSRAVLLMPVLNLLRAHLEMQKERLLCANILSNVLIITNQSVETQRAGEMELIVETLMAVLLKTVAAVICKGQQPDHAGEFVSCLLAMLRQMSSTHFQKLLKGIPSRDGLKALLVQMFSVFSNLMKPEIFPKDWMDMRMVTNRVIVKALQHLSTVLHQNFMNDDFDFQVWSLYFSLAVLFISQPSLQLESFSASKRNRISSRYSDLRVTMGQDIRHMWQQLGDKKSHFVPGFLGPFLEVTLVPQAELRALLIPIFHDIMDCEQQRNGAFKQVEAELIDKLDGLLSEGRGDADYRELFSLITPLFGPYPSLLERIEQETWRESGTSFIHSVTRLMERLLNYRDCMKGDDGEEKKIGCAVTLLNFYKTEINKEEMYVRYIHKLCDMHLQAQNFTEAGLTLQLYAELIGWGERPLGPFLHYPAQSEWQRKELLFRKILHYLHHGKSWEYGIPLCRELAIQYEAIYDYQRLSSVRKTEAAYYDSIVEHERLEPEFFRMGFYGKKFPFFLRNKEFVCQGHESERLESFSQRIMAEFPQGILLQQAGQPDDTITSSDGQHIQIFAVTPVPENLELLRSVRVPVRVKSFYKVNNIRRFRHDRPFYKGSRDKENEFKNLWVERTTLILKYSLPGISRWFEVEKKEVVEVSPLENAIEAVDNKNMELRSLIAQHQEQRAYNINPLSMCLNGVIDAAVNGGIATLPGGIF</sequence>
<dbReference type="FunFam" id="1.25.40.410:FF:000003">
    <property type="entry name" value="Dedicator of cytokinesis protein 4"/>
    <property type="match status" value="1"/>
</dbReference>
<dbReference type="Proteomes" id="UP000694388">
    <property type="component" value="Unplaced"/>
</dbReference>
<dbReference type="GeneTree" id="ENSGT00940000155514"/>
<dbReference type="GO" id="GO:0007264">
    <property type="term" value="P:small GTPase-mediated signal transduction"/>
    <property type="evidence" value="ECO:0007669"/>
    <property type="project" value="InterPro"/>
</dbReference>
<name>A0A8C4Q7C8_EPTBU</name>
<dbReference type="PANTHER" id="PTHR45653">
    <property type="entry name" value="DEDICATOR OF CYTOKINESIS"/>
    <property type="match status" value="1"/>
</dbReference>
<dbReference type="InterPro" id="IPR035892">
    <property type="entry name" value="C2_domain_sf"/>
</dbReference>
<evidence type="ECO:0000259" key="9">
    <source>
        <dbReference type="PROSITE" id="PS51651"/>
    </source>
</evidence>
<dbReference type="InterPro" id="IPR001452">
    <property type="entry name" value="SH3_domain"/>
</dbReference>
<evidence type="ECO:0000256" key="5">
    <source>
        <dbReference type="PROSITE-ProRule" id="PRU00192"/>
    </source>
</evidence>
<feature type="domain" description="C2 DOCK-type" evidence="8">
    <location>
        <begin position="414"/>
        <end position="594"/>
    </location>
</feature>
<dbReference type="GO" id="GO:0031267">
    <property type="term" value="F:small GTPase binding"/>
    <property type="evidence" value="ECO:0007669"/>
    <property type="project" value="TreeGrafter"/>
</dbReference>
<feature type="domain" description="DOCKER" evidence="9">
    <location>
        <begin position="1205"/>
        <end position="1540"/>
    </location>
</feature>
<dbReference type="SMART" id="SM00326">
    <property type="entry name" value="SH3"/>
    <property type="match status" value="1"/>
</dbReference>
<dbReference type="InterPro" id="IPR043161">
    <property type="entry name" value="DOCK_C_lobe_A"/>
</dbReference>
<evidence type="ECO:0000256" key="1">
    <source>
        <dbReference type="ARBA" id="ARBA00004496"/>
    </source>
</evidence>
<dbReference type="Pfam" id="PF16172">
    <property type="entry name" value="DOCK_N"/>
    <property type="match status" value="1"/>
</dbReference>
<dbReference type="Gene3D" id="1.25.40.410">
    <property type="match status" value="1"/>
</dbReference>
<dbReference type="InterPro" id="IPR026791">
    <property type="entry name" value="DOCK"/>
</dbReference>
<dbReference type="Gene3D" id="2.30.30.40">
    <property type="entry name" value="SH3 Domains"/>
    <property type="match status" value="1"/>
</dbReference>
<dbReference type="CDD" id="cd11872">
    <property type="entry name" value="SH3_DOCK_AB"/>
    <property type="match status" value="1"/>
</dbReference>
<dbReference type="PROSITE" id="PS50002">
    <property type="entry name" value="SH3"/>
    <property type="match status" value="1"/>
</dbReference>
<organism evidence="10 11">
    <name type="scientific">Eptatretus burgeri</name>
    <name type="common">Inshore hagfish</name>
    <dbReference type="NCBI Taxonomy" id="7764"/>
    <lineage>
        <taxon>Eukaryota</taxon>
        <taxon>Metazoa</taxon>
        <taxon>Chordata</taxon>
        <taxon>Craniata</taxon>
        <taxon>Vertebrata</taxon>
        <taxon>Cyclostomata</taxon>
        <taxon>Myxini</taxon>
        <taxon>Myxiniformes</taxon>
        <taxon>Myxinidae</taxon>
        <taxon>Eptatretinae</taxon>
        <taxon>Eptatretus</taxon>
    </lineage>
</organism>
<evidence type="ECO:0000256" key="3">
    <source>
        <dbReference type="ARBA" id="ARBA00022490"/>
    </source>
</evidence>
<dbReference type="InterPro" id="IPR027357">
    <property type="entry name" value="DOCKER_dom"/>
</dbReference>
<dbReference type="InterPro" id="IPR036028">
    <property type="entry name" value="SH3-like_dom_sf"/>
</dbReference>
<dbReference type="PANTHER" id="PTHR45653:SF12">
    <property type="entry name" value="SPONGE, ISOFORM E"/>
    <property type="match status" value="1"/>
</dbReference>
<dbReference type="InterPro" id="IPR016024">
    <property type="entry name" value="ARM-type_fold"/>
</dbReference>
<reference evidence="10" key="1">
    <citation type="submission" date="2025-05" db="UniProtKB">
        <authorList>
            <consortium name="Ensembl"/>
        </authorList>
    </citation>
    <scope>IDENTIFICATION</scope>
</reference>
<comment type="subcellular location">
    <subcellularLocation>
        <location evidence="1">Cytoplasm</location>
    </subcellularLocation>
</comment>
<evidence type="ECO:0000256" key="6">
    <source>
        <dbReference type="PROSITE-ProRule" id="PRU00983"/>
    </source>
</evidence>
<dbReference type="SUPFAM" id="SSF50044">
    <property type="entry name" value="SH3-domain"/>
    <property type="match status" value="1"/>
</dbReference>
<dbReference type="Pfam" id="PF23554">
    <property type="entry name" value="TPR_DOCK"/>
    <property type="match status" value="1"/>
</dbReference>
<keyword evidence="2 5" id="KW-0728">SH3 domain</keyword>
<dbReference type="Ensembl" id="ENSEBUT00000011502.1">
    <property type="protein sequence ID" value="ENSEBUP00000010944.1"/>
    <property type="gene ID" value="ENSEBUG00000006972.1"/>
</dbReference>
<evidence type="ECO:0000259" key="7">
    <source>
        <dbReference type="PROSITE" id="PS50002"/>
    </source>
</evidence>
<dbReference type="InterPro" id="IPR043162">
    <property type="entry name" value="DOCK_C_lobe_C"/>
</dbReference>
<proteinExistence type="inferred from homology"/>
<dbReference type="SUPFAM" id="SSF48371">
    <property type="entry name" value="ARM repeat"/>
    <property type="match status" value="1"/>
</dbReference>
<evidence type="ECO:0000313" key="11">
    <source>
        <dbReference type="Proteomes" id="UP000694388"/>
    </source>
</evidence>
<dbReference type="GO" id="GO:0005886">
    <property type="term" value="C:plasma membrane"/>
    <property type="evidence" value="ECO:0007669"/>
    <property type="project" value="TreeGrafter"/>
</dbReference>
<dbReference type="InterPro" id="IPR056372">
    <property type="entry name" value="TPR_DOCK"/>
</dbReference>
<dbReference type="Gene3D" id="1.20.58.740">
    <property type="match status" value="1"/>
</dbReference>
<evidence type="ECO:0000256" key="2">
    <source>
        <dbReference type="ARBA" id="ARBA00022443"/>
    </source>
</evidence>